<proteinExistence type="inferred from homology"/>
<dbReference type="PANTHER" id="PTHR12058:SF0">
    <property type="entry name" value="ACTIN-RELATED PROTEIN 2_3 COMPLEX SUBUNIT 2"/>
    <property type="match status" value="1"/>
</dbReference>
<dbReference type="GO" id="GO:0005200">
    <property type="term" value="F:structural constituent of cytoskeleton"/>
    <property type="evidence" value="ECO:0007669"/>
    <property type="project" value="TreeGrafter"/>
</dbReference>
<dbReference type="GO" id="GO:0030041">
    <property type="term" value="P:actin filament polymerization"/>
    <property type="evidence" value="ECO:0007669"/>
    <property type="project" value="InterPro"/>
</dbReference>
<comment type="function">
    <text evidence="6">Functions as actin-binding component of the Arp2/3 complex which is involved in regulation of actin polymerization and together with an activating nucleation-promoting factor (NPF) mediates the formation of branched actin networks.</text>
</comment>
<evidence type="ECO:0000256" key="4">
    <source>
        <dbReference type="ARBA" id="ARBA00023203"/>
    </source>
</evidence>
<keyword evidence="3 6" id="KW-0963">Cytoplasm</keyword>
<evidence type="ECO:0000256" key="2">
    <source>
        <dbReference type="ARBA" id="ARBA00007192"/>
    </source>
</evidence>
<evidence type="ECO:0000313" key="7">
    <source>
        <dbReference type="EMBL" id="KAH9308504.1"/>
    </source>
</evidence>
<dbReference type="GO" id="GO:0005885">
    <property type="term" value="C:Arp2/3 protein complex"/>
    <property type="evidence" value="ECO:0007669"/>
    <property type="project" value="InterPro"/>
</dbReference>
<dbReference type="InterPro" id="IPR007188">
    <property type="entry name" value="ARPC2"/>
</dbReference>
<dbReference type="GO" id="GO:0051015">
    <property type="term" value="F:actin filament binding"/>
    <property type="evidence" value="ECO:0007669"/>
    <property type="project" value="TreeGrafter"/>
</dbReference>
<dbReference type="PANTHER" id="PTHR12058">
    <property type="entry name" value="ARP2/3 COMPLEX 34 KDA SUBUNIT"/>
    <property type="match status" value="1"/>
</dbReference>
<name>A0AA38FRJ9_TAXCH</name>
<dbReference type="Pfam" id="PF04045">
    <property type="entry name" value="P34-Arc"/>
    <property type="match status" value="1"/>
</dbReference>
<evidence type="ECO:0000256" key="6">
    <source>
        <dbReference type="RuleBase" id="RU364015"/>
    </source>
</evidence>
<evidence type="ECO:0000256" key="1">
    <source>
        <dbReference type="ARBA" id="ARBA00004245"/>
    </source>
</evidence>
<dbReference type="AlphaFoldDB" id="A0AA38FRJ9"/>
<sequence>MEKVIVVLPVHFKDSSDAVLATSFLQEFMEARCCSGLNKAPSCIWSRTPPLEIKGASVYTLGANAGFLSFVIFGHHVEGDKLDRAVWNLTSFHAYLNYHIKCSKGFMHMLMRRHVENLIQALNQAKVHVEKDKKKTK</sequence>
<evidence type="ECO:0000313" key="8">
    <source>
        <dbReference type="Proteomes" id="UP000824469"/>
    </source>
</evidence>
<comment type="similarity">
    <text evidence="2 6">Belongs to the ARPC2 family.</text>
</comment>
<evidence type="ECO:0000256" key="3">
    <source>
        <dbReference type="ARBA" id="ARBA00022490"/>
    </source>
</evidence>
<gene>
    <name evidence="7" type="ORF">KI387_036415</name>
</gene>
<organism evidence="7 8">
    <name type="scientific">Taxus chinensis</name>
    <name type="common">Chinese yew</name>
    <name type="synonym">Taxus wallichiana var. chinensis</name>
    <dbReference type="NCBI Taxonomy" id="29808"/>
    <lineage>
        <taxon>Eukaryota</taxon>
        <taxon>Viridiplantae</taxon>
        <taxon>Streptophyta</taxon>
        <taxon>Embryophyta</taxon>
        <taxon>Tracheophyta</taxon>
        <taxon>Spermatophyta</taxon>
        <taxon>Pinopsida</taxon>
        <taxon>Pinidae</taxon>
        <taxon>Conifers II</taxon>
        <taxon>Cupressales</taxon>
        <taxon>Taxaceae</taxon>
        <taxon>Taxus</taxon>
    </lineage>
</organism>
<comment type="subunit">
    <text evidence="6">Component of the Arp2/3 complex.</text>
</comment>
<comment type="subcellular location">
    <subcellularLocation>
        <location evidence="1 6">Cytoplasm</location>
        <location evidence="1 6">Cytoskeleton</location>
    </subcellularLocation>
</comment>
<feature type="non-terminal residue" evidence="7">
    <location>
        <position position="1"/>
    </location>
</feature>
<dbReference type="GO" id="GO:0034314">
    <property type="term" value="P:Arp2/3 complex-mediated actin nucleation"/>
    <property type="evidence" value="ECO:0007669"/>
    <property type="project" value="InterPro"/>
</dbReference>
<comment type="caution">
    <text evidence="7">The sequence shown here is derived from an EMBL/GenBank/DDBJ whole genome shotgun (WGS) entry which is preliminary data.</text>
</comment>
<dbReference type="OMA" id="CHTNANA"/>
<dbReference type="EMBL" id="JAHRHJ020000007">
    <property type="protein sequence ID" value="KAH9308504.1"/>
    <property type="molecule type" value="Genomic_DNA"/>
</dbReference>
<dbReference type="SUPFAM" id="SSF69645">
    <property type="entry name" value="Arp2/3 complex subunits"/>
    <property type="match status" value="1"/>
</dbReference>
<reference evidence="7 8" key="1">
    <citation type="journal article" date="2021" name="Nat. Plants">
        <title>The Taxus genome provides insights into paclitaxel biosynthesis.</title>
        <authorList>
            <person name="Xiong X."/>
            <person name="Gou J."/>
            <person name="Liao Q."/>
            <person name="Li Y."/>
            <person name="Zhou Q."/>
            <person name="Bi G."/>
            <person name="Li C."/>
            <person name="Du R."/>
            <person name="Wang X."/>
            <person name="Sun T."/>
            <person name="Guo L."/>
            <person name="Liang H."/>
            <person name="Lu P."/>
            <person name="Wu Y."/>
            <person name="Zhang Z."/>
            <person name="Ro D.K."/>
            <person name="Shang Y."/>
            <person name="Huang S."/>
            <person name="Yan J."/>
        </authorList>
    </citation>
    <scope>NUCLEOTIDE SEQUENCE [LARGE SCALE GENOMIC DNA]</scope>
    <source>
        <strain evidence="7">Ta-2019</strain>
    </source>
</reference>
<accession>A0AA38FRJ9</accession>
<keyword evidence="8" id="KW-1185">Reference proteome</keyword>
<dbReference type="InterPro" id="IPR034666">
    <property type="entry name" value="ARPC2/4"/>
</dbReference>
<keyword evidence="4 6" id="KW-0009">Actin-binding</keyword>
<keyword evidence="5 6" id="KW-0206">Cytoskeleton</keyword>
<dbReference type="Proteomes" id="UP000824469">
    <property type="component" value="Unassembled WGS sequence"/>
</dbReference>
<protein>
    <recommendedName>
        <fullName evidence="6">Arp2/3 complex 34 kDa subunit</fullName>
    </recommendedName>
</protein>
<evidence type="ECO:0000256" key="5">
    <source>
        <dbReference type="ARBA" id="ARBA00023212"/>
    </source>
</evidence>
<dbReference type="Gene3D" id="3.30.1460.20">
    <property type="match status" value="1"/>
</dbReference>